<dbReference type="PROSITE" id="PS00941">
    <property type="entry name" value="CARBOXYLESTERASE_B_2"/>
    <property type="match status" value="1"/>
</dbReference>
<evidence type="ECO:0000256" key="3">
    <source>
        <dbReference type="RuleBase" id="RU361235"/>
    </source>
</evidence>
<dbReference type="PANTHER" id="PTHR11559">
    <property type="entry name" value="CARBOXYLESTERASE"/>
    <property type="match status" value="1"/>
</dbReference>
<dbReference type="InterPro" id="IPR002018">
    <property type="entry name" value="CarbesteraseB"/>
</dbReference>
<evidence type="ECO:0000259" key="4">
    <source>
        <dbReference type="Pfam" id="PF00135"/>
    </source>
</evidence>
<gene>
    <name evidence="5" type="ORF">GGR38_003081</name>
</gene>
<dbReference type="InterPro" id="IPR029058">
    <property type="entry name" value="AB_hydrolase_fold"/>
</dbReference>
<accession>A0A7W6CKI7</accession>
<dbReference type="AlphaFoldDB" id="A0A7W6CKI7"/>
<feature type="domain" description="Carboxylesterase type B" evidence="4">
    <location>
        <begin position="21"/>
        <end position="502"/>
    </location>
</feature>
<evidence type="ECO:0000313" key="6">
    <source>
        <dbReference type="Proteomes" id="UP000548867"/>
    </source>
</evidence>
<dbReference type="EMBL" id="JACIDX010000012">
    <property type="protein sequence ID" value="MBB3956123.1"/>
    <property type="molecule type" value="Genomic_DNA"/>
</dbReference>
<name>A0A7W6CKI7_9SPHN</name>
<proteinExistence type="inferred from homology"/>
<dbReference type="InterPro" id="IPR050309">
    <property type="entry name" value="Type-B_Carboxylest/Lipase"/>
</dbReference>
<protein>
    <recommendedName>
        <fullName evidence="3">Carboxylic ester hydrolase</fullName>
        <ecNumber evidence="3">3.1.1.-</ecNumber>
    </recommendedName>
</protein>
<dbReference type="InterPro" id="IPR019826">
    <property type="entry name" value="Carboxylesterase_B_AS"/>
</dbReference>
<evidence type="ECO:0000256" key="2">
    <source>
        <dbReference type="ARBA" id="ARBA00022801"/>
    </source>
</evidence>
<dbReference type="GO" id="GO:0016787">
    <property type="term" value="F:hydrolase activity"/>
    <property type="evidence" value="ECO:0007669"/>
    <property type="project" value="UniProtKB-KW"/>
</dbReference>
<dbReference type="EC" id="3.1.1.-" evidence="3"/>
<keyword evidence="2 3" id="KW-0378">Hydrolase</keyword>
<reference evidence="5 6" key="1">
    <citation type="submission" date="2020-08" db="EMBL/GenBank/DDBJ databases">
        <title>Genomic Encyclopedia of Type Strains, Phase IV (KMG-IV): sequencing the most valuable type-strain genomes for metagenomic binning, comparative biology and taxonomic classification.</title>
        <authorList>
            <person name="Goeker M."/>
        </authorList>
    </citation>
    <scope>NUCLEOTIDE SEQUENCE [LARGE SCALE GENOMIC DNA]</scope>
    <source>
        <strain evidence="5 6">DSM 27057</strain>
    </source>
</reference>
<evidence type="ECO:0000256" key="1">
    <source>
        <dbReference type="ARBA" id="ARBA00005964"/>
    </source>
</evidence>
<sequence>MLVVSASPAFAAHSPAKASVPAVTIDSGRVEGANLASGGQVFLGIPYAAPPVRDLRWKDPQPVPVWQSIYHADRYAPQCMQPQRNLRANQYSGAEITSEDCLYLNVWTRPGLKNAPVIAFIHGGGFYIGSSGMPIYGGEAVSKAGAVFVNFNYRLGALGFMAHPELSAESPHRTSGNYAFLDQIAALKWVQRNIARFGGDPANVTIMGQSAGSMSVQVLQASPLAAHLFHRVVGMSGALAGGPSATSPLAEAEREGIKLQSALRAKSLAELRAMPADRIVVPRTADGPKIGPSQDGYVLPQSVEQIFAGGRHHDVPALIGFTHDESFGGLGPVRDLADYRAKAEARYGSRAGEFLALYPAANDAEAHLQATAADRDGTMASAMGIWADAMTAHGRAKVYSYEFARPHTYAANVSFSDLDPATAGAYHTSEVPFWLGTLESFNRYRKTRAWTADDAGFSKAMTQSLVAFARSGNPDTATLHWQSYAANAPVLLQLGALAKAAQWPDRRKFEFFRKDNLPKATGGALRD</sequence>
<evidence type="ECO:0000313" key="5">
    <source>
        <dbReference type="EMBL" id="MBB3956123.1"/>
    </source>
</evidence>
<dbReference type="Pfam" id="PF00135">
    <property type="entry name" value="COesterase"/>
    <property type="match status" value="1"/>
</dbReference>
<dbReference type="Gene3D" id="3.40.50.1820">
    <property type="entry name" value="alpha/beta hydrolase"/>
    <property type="match status" value="1"/>
</dbReference>
<organism evidence="5 6">
    <name type="scientific">Novosphingobium sediminicola</name>
    <dbReference type="NCBI Taxonomy" id="563162"/>
    <lineage>
        <taxon>Bacteria</taxon>
        <taxon>Pseudomonadati</taxon>
        <taxon>Pseudomonadota</taxon>
        <taxon>Alphaproteobacteria</taxon>
        <taxon>Sphingomonadales</taxon>
        <taxon>Sphingomonadaceae</taxon>
        <taxon>Novosphingobium</taxon>
    </lineage>
</organism>
<dbReference type="Proteomes" id="UP000548867">
    <property type="component" value="Unassembled WGS sequence"/>
</dbReference>
<comment type="caution">
    <text evidence="5">The sequence shown here is derived from an EMBL/GenBank/DDBJ whole genome shotgun (WGS) entry which is preliminary data.</text>
</comment>
<dbReference type="SUPFAM" id="SSF53474">
    <property type="entry name" value="alpha/beta-Hydrolases"/>
    <property type="match status" value="1"/>
</dbReference>
<dbReference type="InterPro" id="IPR019819">
    <property type="entry name" value="Carboxylesterase_B_CS"/>
</dbReference>
<dbReference type="PROSITE" id="PS00122">
    <property type="entry name" value="CARBOXYLESTERASE_B_1"/>
    <property type="match status" value="1"/>
</dbReference>
<comment type="similarity">
    <text evidence="1 3">Belongs to the type-B carboxylesterase/lipase family.</text>
</comment>
<keyword evidence="6" id="KW-1185">Reference proteome</keyword>